<dbReference type="InterPro" id="IPR018162">
    <property type="entry name" value="Ala-tRNA-ligase_IIc_anticod-bd"/>
</dbReference>
<keyword evidence="11" id="KW-0862">Zinc</keyword>
<proteinExistence type="inferred from homology"/>
<comment type="cofactor">
    <cofactor evidence="11">
        <name>Zn(2+)</name>
        <dbReference type="ChEBI" id="CHEBI:29105"/>
    </cofactor>
    <text evidence="11">Binds 1 zinc ion per subunit.</text>
</comment>
<dbReference type="NCBIfam" id="TIGR00344">
    <property type="entry name" value="alaS"/>
    <property type="match status" value="1"/>
</dbReference>
<dbReference type="EC" id="6.1.1.7" evidence="11"/>
<dbReference type="InterPro" id="IPR023033">
    <property type="entry name" value="Ala_tRNA_ligase_euk/bac"/>
</dbReference>
<comment type="subcellular location">
    <subcellularLocation>
        <location evidence="11">Cytoplasm</location>
    </subcellularLocation>
</comment>
<evidence type="ECO:0000256" key="9">
    <source>
        <dbReference type="ARBA" id="ARBA00024779"/>
    </source>
</evidence>
<evidence type="ECO:0000256" key="6">
    <source>
        <dbReference type="ARBA" id="ARBA00022884"/>
    </source>
</evidence>
<keyword evidence="4 11" id="KW-0547">Nucleotide-binding</keyword>
<comment type="function">
    <text evidence="9 11">Catalyzes the attachment of alanine to tRNA(Ala) in a two-step reaction: alanine is first activated by ATP to form Ala-AMP and then transferred to the acceptor end of tRNA(Ala). Also edits incorrectly charged Ser-tRNA(Ala) and Gly-tRNA(Ala) via its editing domain.</text>
</comment>
<dbReference type="PROSITE" id="PS50860">
    <property type="entry name" value="AA_TRNA_LIGASE_II_ALA"/>
    <property type="match status" value="1"/>
</dbReference>
<dbReference type="EMBL" id="JAOSIR010000028">
    <property type="protein sequence ID" value="MDO8059367.1"/>
    <property type="molecule type" value="Genomic_DNA"/>
</dbReference>
<dbReference type="HAMAP" id="MF_00036_B">
    <property type="entry name" value="Ala_tRNA_synth_B"/>
    <property type="match status" value="1"/>
</dbReference>
<dbReference type="CDD" id="cd00673">
    <property type="entry name" value="AlaRS_core"/>
    <property type="match status" value="1"/>
</dbReference>
<keyword evidence="11" id="KW-0479">Metal-binding</keyword>
<evidence type="ECO:0000256" key="4">
    <source>
        <dbReference type="ARBA" id="ARBA00022741"/>
    </source>
</evidence>
<comment type="caution">
    <text evidence="13">The sequence shown here is derived from an EMBL/GenBank/DDBJ whole genome shotgun (WGS) entry which is preliminary data.</text>
</comment>
<keyword evidence="11" id="KW-0963">Cytoplasm</keyword>
<keyword evidence="14" id="KW-1185">Reference proteome</keyword>
<dbReference type="InterPro" id="IPR009000">
    <property type="entry name" value="Transl_B-barrel_sf"/>
</dbReference>
<feature type="binding site" evidence="11">
    <location>
        <position position="649"/>
    </location>
    <ligand>
        <name>Zn(2+)</name>
        <dbReference type="ChEBI" id="CHEBI:29105"/>
    </ligand>
</feature>
<evidence type="ECO:0000256" key="5">
    <source>
        <dbReference type="ARBA" id="ARBA00022840"/>
    </source>
</evidence>
<feature type="binding site" evidence="11">
    <location>
        <position position="645"/>
    </location>
    <ligand>
        <name>Zn(2+)</name>
        <dbReference type="ChEBI" id="CHEBI:29105"/>
    </ligand>
</feature>
<evidence type="ECO:0000256" key="8">
    <source>
        <dbReference type="ARBA" id="ARBA00023146"/>
    </source>
</evidence>
<dbReference type="Gene3D" id="3.30.54.20">
    <property type="match status" value="1"/>
</dbReference>
<reference evidence="13 14" key="1">
    <citation type="journal article" date="2023" name="Int. J. Syst. Evol. Microbiol.">
        <title>The observation of taxonomic boundaries for the 16SrII and 16SrXXV phytoplasmas using genome-based delimitation.</title>
        <authorList>
            <person name="Rodrigues Jardim B."/>
            <person name="Tran-Nguyen L.T.T."/>
            <person name="Gambley C."/>
            <person name="Al-Sadi A.M."/>
            <person name="Al-Subhi A.M."/>
            <person name="Foissac X."/>
            <person name="Salar P."/>
            <person name="Cai H."/>
            <person name="Yang J.Y."/>
            <person name="Davis R."/>
            <person name="Jones L."/>
            <person name="Rodoni B."/>
            <person name="Constable F.E."/>
        </authorList>
    </citation>
    <scope>NUCLEOTIDE SEQUENCE [LARGE SCALE GENOMIC DNA]</scope>
    <source>
        <strain evidence="13">BAWM-OMN-P53</strain>
    </source>
</reference>
<dbReference type="InterPro" id="IPR018165">
    <property type="entry name" value="Ala-tRNA-synth_IIc_core"/>
</dbReference>
<keyword evidence="3 11" id="KW-0436">Ligase</keyword>
<evidence type="ECO:0000313" key="14">
    <source>
        <dbReference type="Proteomes" id="UP001170674"/>
    </source>
</evidence>
<dbReference type="SUPFAM" id="SSF55186">
    <property type="entry name" value="ThrRS/AlaRS common domain"/>
    <property type="match status" value="1"/>
</dbReference>
<dbReference type="InterPro" id="IPR045864">
    <property type="entry name" value="aa-tRNA-synth_II/BPL/LPL"/>
</dbReference>
<dbReference type="Pfam" id="PF07973">
    <property type="entry name" value="tRNA_SAD"/>
    <property type="match status" value="1"/>
</dbReference>
<dbReference type="GO" id="GO:0004813">
    <property type="term" value="F:alanine-tRNA ligase activity"/>
    <property type="evidence" value="ECO:0007669"/>
    <property type="project" value="UniProtKB-EC"/>
</dbReference>
<evidence type="ECO:0000256" key="3">
    <source>
        <dbReference type="ARBA" id="ARBA00022598"/>
    </source>
</evidence>
<dbReference type="SUPFAM" id="SSF101353">
    <property type="entry name" value="Putative anticodon-binding domain of alanyl-tRNA synthetase (AlaRS)"/>
    <property type="match status" value="1"/>
</dbReference>
<dbReference type="InterPro" id="IPR018163">
    <property type="entry name" value="Thr/Ala-tRNA-synth_IIc_edit"/>
</dbReference>
<dbReference type="SUPFAM" id="SSF55681">
    <property type="entry name" value="Class II aaRS and biotin synthetases"/>
    <property type="match status" value="1"/>
</dbReference>
<dbReference type="Gene3D" id="3.30.980.10">
    <property type="entry name" value="Threonyl-trna Synthetase, Chain A, domain 2"/>
    <property type="match status" value="1"/>
</dbReference>
<dbReference type="Pfam" id="PF01411">
    <property type="entry name" value="tRNA-synt_2c"/>
    <property type="match status" value="1"/>
</dbReference>
<evidence type="ECO:0000256" key="11">
    <source>
        <dbReference type="HAMAP-Rule" id="MF_00036"/>
    </source>
</evidence>
<organism evidence="13 14">
    <name type="scientific">Candidatus Phytoplasma crotalariae</name>
    <dbReference type="NCBI Taxonomy" id="2982627"/>
    <lineage>
        <taxon>Bacteria</taxon>
        <taxon>Bacillati</taxon>
        <taxon>Mycoplasmatota</taxon>
        <taxon>Mollicutes</taxon>
        <taxon>Acholeplasmatales</taxon>
        <taxon>Acholeplasmataceae</taxon>
        <taxon>Candidatus Phytoplasma</taxon>
        <taxon>16SrII (Peanut WB group)</taxon>
    </lineage>
</organism>
<keyword evidence="7 11" id="KW-0648">Protein biosynthesis</keyword>
<evidence type="ECO:0000256" key="7">
    <source>
        <dbReference type="ARBA" id="ARBA00022917"/>
    </source>
</evidence>
<keyword evidence="6 11" id="KW-0694">RNA-binding</keyword>
<evidence type="ECO:0000259" key="12">
    <source>
        <dbReference type="PROSITE" id="PS50860"/>
    </source>
</evidence>
<dbReference type="Gene3D" id="2.40.30.130">
    <property type="match status" value="1"/>
</dbReference>
<evidence type="ECO:0000256" key="1">
    <source>
        <dbReference type="ARBA" id="ARBA00008226"/>
    </source>
</evidence>
<dbReference type="Gene3D" id="3.10.310.40">
    <property type="match status" value="1"/>
</dbReference>
<feature type="domain" description="Alanyl-transfer RNA synthetases family profile" evidence="12">
    <location>
        <begin position="5"/>
        <end position="678"/>
    </location>
</feature>
<dbReference type="SUPFAM" id="SSF50447">
    <property type="entry name" value="Translation proteins"/>
    <property type="match status" value="1"/>
</dbReference>
<gene>
    <name evidence="11 13" type="primary">alaS</name>
    <name evidence="13" type="ORF">OC683_01930</name>
</gene>
<keyword evidence="5 11" id="KW-0067">ATP-binding</keyword>
<dbReference type="InterPro" id="IPR012947">
    <property type="entry name" value="tRNA_SAD"/>
</dbReference>
<sequence>MIKIKTSQEIRNIWLNFFKSKQHKIESSASLIPDKDPTLLWINAGVAPLKKYFNGSVIPHHKRIVNIQKCLRVNDIDMVGKTSCHHTFFEMLGNFSIGDYFKKEAIEFAFEFLTSHEFLALDIRKLYITYFEKDLETYEYWLQKGIDKNHLIALKENFWEIGEGPCGPCTEIFFDRGPTYDSRNHSLILNNINNNRFIEIWNIVFSQYNLEIKDNRKVYRELPNKNIDTGVGLERLTCILQNKNNNFETDLFWPIIQKISILSNITYQLDENQEIFQIISDHVRALVFGIADGVMLSNDGRGYILKKLLRRAFQKGIKLGFNDPFLFKLVSTVVDIMEDFYPYLKSKISIIQQIILTEEKKFLLTLQEGKNKFLEFTKISKKLLAKDFFKLYDTYGLPPDIILEYAKNYKILAEKKEFENILEKQKKISSNQGKILFKNKNYQNNEYYNFTLKSEFVGYKCFSASAKIIKVFENGIVLDKTPFYAEMGGQISDFGMINQSYIEKVIKLPHGQFLHYTKDYFELGQQVNTCIDLQKRHLISLNHTATHLLHAALKKLFNPDIQQCGSFLNHKILKFDFNYYKSLSLDDLISIENKINSWINEKCPINIKIMTFKEAQDQKIQLLEQIEYKDIVRVIEIKNISTQLCGGTHAFNTLFLEKFAILSYTSIGSGIYRIEATTTTNNIIFGFDSKTKHLRIQEQKILHQIEQYYYDDSNNKVNIPQFKEDRDSYKSILIYKEYCEELQKLWLQIQKQIYQKNMIKMIKEAEKIIPSKIEPCMFLSCDNIDIDENMLKNLLDYLIQKLKINFLCLYKQKSEYFILVCKSNIDNINAKNFINRVNIIIKGKGGGNATFAKSISYHKDKLIMLQKEWLKCL</sequence>
<dbReference type="InterPro" id="IPR050058">
    <property type="entry name" value="Ala-tRNA_ligase"/>
</dbReference>
<dbReference type="RefSeq" id="WP_304514870.1">
    <property type="nucleotide sequence ID" value="NZ_JAOSIR010000028.1"/>
</dbReference>
<protein>
    <recommendedName>
        <fullName evidence="11">Alanine--tRNA ligase</fullName>
        <ecNumber evidence="11">6.1.1.7</ecNumber>
    </recommendedName>
    <alternativeName>
        <fullName evidence="11">Alanyl-tRNA synthetase</fullName>
        <shortName evidence="11">AlaRS</shortName>
    </alternativeName>
</protein>
<feature type="binding site" evidence="11">
    <location>
        <position position="543"/>
    </location>
    <ligand>
        <name>Zn(2+)</name>
        <dbReference type="ChEBI" id="CHEBI:29105"/>
    </ligand>
</feature>
<dbReference type="SMART" id="SM00863">
    <property type="entry name" value="tRNA_SAD"/>
    <property type="match status" value="1"/>
</dbReference>
<dbReference type="PRINTS" id="PR00980">
    <property type="entry name" value="TRNASYNTHALA"/>
</dbReference>
<comment type="similarity">
    <text evidence="1 11">Belongs to the class-II aminoacyl-tRNA synthetase family.</text>
</comment>
<keyword evidence="2 11" id="KW-0820">tRNA-binding</keyword>
<dbReference type="InterPro" id="IPR002318">
    <property type="entry name" value="Ala-tRNA-lgiase_IIc"/>
</dbReference>
<dbReference type="Proteomes" id="UP001170674">
    <property type="component" value="Unassembled WGS sequence"/>
</dbReference>
<accession>A0ABT9D2W5</accession>
<dbReference type="PANTHER" id="PTHR11777:SF9">
    <property type="entry name" value="ALANINE--TRNA LIGASE, CYTOPLASMIC"/>
    <property type="match status" value="1"/>
</dbReference>
<evidence type="ECO:0000256" key="10">
    <source>
        <dbReference type="ARBA" id="ARBA00048300"/>
    </source>
</evidence>
<dbReference type="InterPro" id="IPR018164">
    <property type="entry name" value="Ala-tRNA-synth_IIc_N"/>
</dbReference>
<comment type="catalytic activity">
    <reaction evidence="10 11">
        <text>tRNA(Ala) + L-alanine + ATP = L-alanyl-tRNA(Ala) + AMP + diphosphate</text>
        <dbReference type="Rhea" id="RHEA:12540"/>
        <dbReference type="Rhea" id="RHEA-COMP:9657"/>
        <dbReference type="Rhea" id="RHEA-COMP:9923"/>
        <dbReference type="ChEBI" id="CHEBI:30616"/>
        <dbReference type="ChEBI" id="CHEBI:33019"/>
        <dbReference type="ChEBI" id="CHEBI:57972"/>
        <dbReference type="ChEBI" id="CHEBI:78442"/>
        <dbReference type="ChEBI" id="CHEBI:78497"/>
        <dbReference type="ChEBI" id="CHEBI:456215"/>
        <dbReference type="EC" id="6.1.1.7"/>
    </reaction>
</comment>
<comment type="domain">
    <text evidence="11">Consists of three domains; the N-terminal catalytic domain, the editing domain and the C-terminal C-Ala domain. The editing domain removes incorrectly charged amino acids, while the C-Ala domain, along with tRNA(Ala), serves as a bridge to cooperatively bring together the editing and aminoacylation centers thus stimulating deacylation of misacylated tRNAs.</text>
</comment>
<keyword evidence="8 11" id="KW-0030">Aminoacyl-tRNA synthetase</keyword>
<feature type="binding site" evidence="11">
    <location>
        <position position="547"/>
    </location>
    <ligand>
        <name>Zn(2+)</name>
        <dbReference type="ChEBI" id="CHEBI:29105"/>
    </ligand>
</feature>
<name>A0ABT9D2W5_9MOLU</name>
<evidence type="ECO:0000313" key="13">
    <source>
        <dbReference type="EMBL" id="MDO8059367.1"/>
    </source>
</evidence>
<evidence type="ECO:0000256" key="2">
    <source>
        <dbReference type="ARBA" id="ARBA00022555"/>
    </source>
</evidence>
<dbReference type="Gene3D" id="3.30.930.10">
    <property type="entry name" value="Bira Bifunctional Protein, Domain 2"/>
    <property type="match status" value="1"/>
</dbReference>
<dbReference type="PANTHER" id="PTHR11777">
    <property type="entry name" value="ALANYL-TRNA SYNTHETASE"/>
    <property type="match status" value="1"/>
</dbReference>